<proteinExistence type="predicted"/>
<name>A0A2K8PCS7_STRLA</name>
<dbReference type="AlphaFoldDB" id="A0A2K8PCS7"/>
<accession>A0A2K8PCS7</accession>
<gene>
    <name evidence="3" type="ORF">SLAV_13470</name>
</gene>
<protein>
    <submittedName>
        <fullName evidence="3">TDP-fucosamine acetyltransferase</fullName>
    </submittedName>
</protein>
<dbReference type="InterPro" id="IPR050832">
    <property type="entry name" value="Bact_Acetyltransf"/>
</dbReference>
<keyword evidence="2" id="KW-0012">Acyltransferase</keyword>
<dbReference type="PANTHER" id="PTHR43877">
    <property type="entry name" value="AMINOALKYLPHOSPHONATE N-ACETYLTRANSFERASE-RELATED-RELATED"/>
    <property type="match status" value="1"/>
</dbReference>
<dbReference type="EMBL" id="CP024985">
    <property type="protein sequence ID" value="ATZ24552.1"/>
    <property type="molecule type" value="Genomic_DNA"/>
</dbReference>
<reference evidence="3 4" key="1">
    <citation type="submission" date="2017-11" db="EMBL/GenBank/DDBJ databases">
        <title>Complete genome sequence of Streptomyces lavendulae subsp. lavendulae CCM 3239 (formerly 'Streptomyces aureofaciens CCM 3239'), the producer of the angucycline-type antibiotic auricin.</title>
        <authorList>
            <person name="Busche T."/>
            <person name="Novakova R."/>
            <person name="Al'Dilaimi A."/>
            <person name="Homerova D."/>
            <person name="Feckova L."/>
            <person name="Rezuchova B."/>
            <person name="Mingyar E."/>
            <person name="Csolleiova D."/>
            <person name="Bekeova C."/>
            <person name="Winkler A."/>
            <person name="Sevcikova B."/>
            <person name="Kalinowski J."/>
            <person name="Kormanec J."/>
            <person name="Ruckert C."/>
        </authorList>
    </citation>
    <scope>NUCLEOTIDE SEQUENCE [LARGE SCALE GENOMIC DNA]</scope>
    <source>
        <strain evidence="3 4">CCM 3239</strain>
    </source>
</reference>
<dbReference type="InterPro" id="IPR016181">
    <property type="entry name" value="Acyl_CoA_acyltransferase"/>
</dbReference>
<dbReference type="OrthoDB" id="273614at2"/>
<dbReference type="PROSITE" id="PS51186">
    <property type="entry name" value="GNAT"/>
    <property type="match status" value="1"/>
</dbReference>
<evidence type="ECO:0000256" key="2">
    <source>
        <dbReference type="ARBA" id="ARBA00023315"/>
    </source>
</evidence>
<dbReference type="Proteomes" id="UP000231791">
    <property type="component" value="Chromosome"/>
</dbReference>
<dbReference type="PANTHER" id="PTHR43877:SF2">
    <property type="entry name" value="AMINOALKYLPHOSPHONATE N-ACETYLTRANSFERASE-RELATED"/>
    <property type="match status" value="1"/>
</dbReference>
<keyword evidence="1 3" id="KW-0808">Transferase</keyword>
<dbReference type="KEGG" id="slx:SLAV_13470"/>
<dbReference type="Gene3D" id="3.40.630.30">
    <property type="match status" value="1"/>
</dbReference>
<keyword evidence="4" id="KW-1185">Reference proteome</keyword>
<evidence type="ECO:0000256" key="1">
    <source>
        <dbReference type="ARBA" id="ARBA00022679"/>
    </source>
</evidence>
<dbReference type="Pfam" id="PF00583">
    <property type="entry name" value="Acetyltransf_1"/>
    <property type="match status" value="1"/>
</dbReference>
<dbReference type="CDD" id="cd04301">
    <property type="entry name" value="NAT_SF"/>
    <property type="match status" value="1"/>
</dbReference>
<dbReference type="InterPro" id="IPR000182">
    <property type="entry name" value="GNAT_dom"/>
</dbReference>
<dbReference type="GeneID" id="49383750"/>
<organism evidence="3 4">
    <name type="scientific">Streptomyces lavendulae subsp. lavendulae</name>
    <dbReference type="NCBI Taxonomy" id="58340"/>
    <lineage>
        <taxon>Bacteria</taxon>
        <taxon>Bacillati</taxon>
        <taxon>Actinomycetota</taxon>
        <taxon>Actinomycetes</taxon>
        <taxon>Kitasatosporales</taxon>
        <taxon>Streptomycetaceae</taxon>
        <taxon>Streptomyces</taxon>
    </lineage>
</organism>
<evidence type="ECO:0000313" key="4">
    <source>
        <dbReference type="Proteomes" id="UP000231791"/>
    </source>
</evidence>
<dbReference type="RefSeq" id="WP_030225811.1">
    <property type="nucleotide sequence ID" value="NZ_CP024985.1"/>
</dbReference>
<evidence type="ECO:0000313" key="3">
    <source>
        <dbReference type="EMBL" id="ATZ24552.1"/>
    </source>
</evidence>
<dbReference type="SUPFAM" id="SSF55729">
    <property type="entry name" value="Acyl-CoA N-acyltransferases (Nat)"/>
    <property type="match status" value="1"/>
</dbReference>
<sequence>MDIEIRAALPAEYAELGEITGQAYTGDGLLDLNEDDHYLNVLRDVAGRAGHGEVIVAARDGEVLGGVTFAAPGSPLADIAGPGEAEFRMLAVASAARGKGVGEALVRACVDRARALGVPALVLSTQPAMLGAQRLYGRLGFVRTPELDWSPIPALRLLTYRLEL</sequence>
<dbReference type="GO" id="GO:0016747">
    <property type="term" value="F:acyltransferase activity, transferring groups other than amino-acyl groups"/>
    <property type="evidence" value="ECO:0007669"/>
    <property type="project" value="InterPro"/>
</dbReference>